<reference evidence="2" key="1">
    <citation type="submission" date="2021-02" db="EMBL/GenBank/DDBJ databases">
        <title>Genome sequence Cadophora malorum strain M34.</title>
        <authorList>
            <person name="Stefanovic E."/>
            <person name="Vu D."/>
            <person name="Scully C."/>
            <person name="Dijksterhuis J."/>
            <person name="Roader J."/>
            <person name="Houbraken J."/>
        </authorList>
    </citation>
    <scope>NUCLEOTIDE SEQUENCE</scope>
    <source>
        <strain evidence="2">M34</strain>
    </source>
</reference>
<dbReference type="PANTHER" id="PTHR24148">
    <property type="entry name" value="ANKYRIN REPEAT DOMAIN-CONTAINING PROTEIN 39 HOMOLOG-RELATED"/>
    <property type="match status" value="1"/>
</dbReference>
<dbReference type="EMBL" id="JAFJYH010000130">
    <property type="protein sequence ID" value="KAG4418375.1"/>
    <property type="molecule type" value="Genomic_DNA"/>
</dbReference>
<proteinExistence type="predicted"/>
<dbReference type="Pfam" id="PF06985">
    <property type="entry name" value="HET"/>
    <property type="match status" value="1"/>
</dbReference>
<sequence length="181" mass="20367">MPDKVMIDIFHAYWYPDPSPDSSSSVEAPGAEIDSHMMPRDVFENSSIKDVDGHLAREVGSLTLEEPTCHVESLTTSSTSTGRIENSDDLNDLHPPCDGVYEALSYTWGSSENPQEISVLRRGRVQILEYEMANSDQKENVLLVSQNLLISLQHLRQPLEDRILWIDAICINQQDVIERGI</sequence>
<dbReference type="Proteomes" id="UP000664132">
    <property type="component" value="Unassembled WGS sequence"/>
</dbReference>
<dbReference type="InterPro" id="IPR052895">
    <property type="entry name" value="HetReg/Transcr_Mod"/>
</dbReference>
<feature type="domain" description="Heterokaryon incompatibility" evidence="1">
    <location>
        <begin position="101"/>
        <end position="176"/>
    </location>
</feature>
<evidence type="ECO:0000313" key="2">
    <source>
        <dbReference type="EMBL" id="KAG4418375.1"/>
    </source>
</evidence>
<dbReference type="OrthoDB" id="2157530at2759"/>
<evidence type="ECO:0000313" key="3">
    <source>
        <dbReference type="Proteomes" id="UP000664132"/>
    </source>
</evidence>
<keyword evidence="3" id="KW-1185">Reference proteome</keyword>
<evidence type="ECO:0000259" key="1">
    <source>
        <dbReference type="Pfam" id="PF06985"/>
    </source>
</evidence>
<dbReference type="AlphaFoldDB" id="A0A8H7W5Y8"/>
<comment type="caution">
    <text evidence="2">The sequence shown here is derived from an EMBL/GenBank/DDBJ whole genome shotgun (WGS) entry which is preliminary data.</text>
</comment>
<name>A0A8H7W5Y8_9HELO</name>
<accession>A0A8H7W5Y8</accession>
<organism evidence="2 3">
    <name type="scientific">Cadophora malorum</name>
    <dbReference type="NCBI Taxonomy" id="108018"/>
    <lineage>
        <taxon>Eukaryota</taxon>
        <taxon>Fungi</taxon>
        <taxon>Dikarya</taxon>
        <taxon>Ascomycota</taxon>
        <taxon>Pezizomycotina</taxon>
        <taxon>Leotiomycetes</taxon>
        <taxon>Helotiales</taxon>
        <taxon>Ploettnerulaceae</taxon>
        <taxon>Cadophora</taxon>
    </lineage>
</organism>
<dbReference type="InterPro" id="IPR010730">
    <property type="entry name" value="HET"/>
</dbReference>
<gene>
    <name evidence="2" type="ORF">IFR04_008517</name>
</gene>
<protein>
    <recommendedName>
        <fullName evidence="1">Heterokaryon incompatibility domain-containing protein</fullName>
    </recommendedName>
</protein>
<dbReference type="PANTHER" id="PTHR24148:SF64">
    <property type="entry name" value="HETEROKARYON INCOMPATIBILITY DOMAIN-CONTAINING PROTEIN"/>
    <property type="match status" value="1"/>
</dbReference>